<evidence type="ECO:0000256" key="1">
    <source>
        <dbReference type="ARBA" id="ARBA00022884"/>
    </source>
</evidence>
<comment type="caution">
    <text evidence="4">The sequence shown here is derived from an EMBL/GenBank/DDBJ whole genome shotgun (WGS) entry which is preliminary data.</text>
</comment>
<dbReference type="PROSITE" id="PS51295">
    <property type="entry name" value="CRM"/>
    <property type="match status" value="1"/>
</dbReference>
<keyword evidence="5" id="KW-1185">Reference proteome</keyword>
<dbReference type="InterPro" id="IPR051925">
    <property type="entry name" value="RNA-binding_domain"/>
</dbReference>
<protein>
    <submittedName>
        <fullName evidence="4">CRS1 / YhbY (CRM) domain protein</fullName>
    </submittedName>
</protein>
<keyword evidence="1 2" id="KW-0694">RNA-binding</keyword>
<dbReference type="Proteomes" id="UP000077245">
    <property type="component" value="Unassembled WGS sequence"/>
</dbReference>
<evidence type="ECO:0000259" key="3">
    <source>
        <dbReference type="PROSITE" id="PS51295"/>
    </source>
</evidence>
<dbReference type="InterPro" id="IPR001890">
    <property type="entry name" value="RNA-binding_CRM"/>
</dbReference>
<dbReference type="STRING" id="49547.MBCUR_08080"/>
<sequence>MANIPNKKDLMNRALSNIAINIGKAGINDNVIEEIKRQLESQEALRIKFSKGFASEKEELSQEIVSKTRSKLVDLRGNVAVIYKRSSKKIN</sequence>
<reference evidence="4 5" key="1">
    <citation type="submission" date="2016-04" db="EMBL/GenBank/DDBJ databases">
        <title>Genome sequence of Methanobrevibacter curvatus DSM 11111.</title>
        <authorList>
            <person name="Poehlein A."/>
            <person name="Seedorf H."/>
            <person name="Daniel R."/>
        </authorList>
    </citation>
    <scope>NUCLEOTIDE SEQUENCE [LARGE SCALE GENOMIC DNA]</scope>
    <source>
        <strain evidence="4 5">DSM 11111</strain>
    </source>
</reference>
<accession>A0A166B6A7</accession>
<dbReference type="Pfam" id="PF01985">
    <property type="entry name" value="CRS1_YhbY"/>
    <property type="match status" value="1"/>
</dbReference>
<organism evidence="4 5">
    <name type="scientific">Methanobrevibacter curvatus</name>
    <dbReference type="NCBI Taxonomy" id="49547"/>
    <lineage>
        <taxon>Archaea</taxon>
        <taxon>Methanobacteriati</taxon>
        <taxon>Methanobacteriota</taxon>
        <taxon>Methanomada group</taxon>
        <taxon>Methanobacteria</taxon>
        <taxon>Methanobacteriales</taxon>
        <taxon>Methanobacteriaceae</taxon>
        <taxon>Methanobrevibacter</taxon>
    </lineage>
</organism>
<evidence type="ECO:0000313" key="4">
    <source>
        <dbReference type="EMBL" id="KZX12919.1"/>
    </source>
</evidence>
<gene>
    <name evidence="4" type="ORF">MBCUR_08080</name>
</gene>
<dbReference type="PANTHER" id="PTHR40065">
    <property type="entry name" value="RNA-BINDING PROTEIN YHBY"/>
    <property type="match status" value="1"/>
</dbReference>
<evidence type="ECO:0000313" key="5">
    <source>
        <dbReference type="Proteomes" id="UP000077245"/>
    </source>
</evidence>
<dbReference type="EMBL" id="LWMV01000158">
    <property type="protein sequence ID" value="KZX12919.1"/>
    <property type="molecule type" value="Genomic_DNA"/>
</dbReference>
<name>A0A166B6A7_9EURY</name>
<dbReference type="PANTHER" id="PTHR40065:SF3">
    <property type="entry name" value="RNA-BINDING PROTEIN YHBY"/>
    <property type="match status" value="1"/>
</dbReference>
<dbReference type="SMART" id="SM01103">
    <property type="entry name" value="CRS1_YhbY"/>
    <property type="match status" value="1"/>
</dbReference>
<evidence type="ECO:0000256" key="2">
    <source>
        <dbReference type="PROSITE-ProRule" id="PRU00626"/>
    </source>
</evidence>
<feature type="domain" description="CRM" evidence="3">
    <location>
        <begin position="1"/>
        <end position="91"/>
    </location>
</feature>
<dbReference type="SUPFAM" id="SSF75471">
    <property type="entry name" value="YhbY-like"/>
    <property type="match status" value="1"/>
</dbReference>
<dbReference type="InterPro" id="IPR035920">
    <property type="entry name" value="YhbY-like_sf"/>
</dbReference>
<dbReference type="Gene3D" id="3.30.110.60">
    <property type="entry name" value="YhbY-like"/>
    <property type="match status" value="1"/>
</dbReference>
<dbReference type="PATRIC" id="fig|49547.3.peg.874"/>
<proteinExistence type="predicted"/>
<dbReference type="GO" id="GO:0003723">
    <property type="term" value="F:RNA binding"/>
    <property type="evidence" value="ECO:0007669"/>
    <property type="project" value="UniProtKB-UniRule"/>
</dbReference>
<dbReference type="AlphaFoldDB" id="A0A166B6A7"/>